<evidence type="ECO:0000256" key="1">
    <source>
        <dbReference type="SAM" id="Phobius"/>
    </source>
</evidence>
<dbReference type="EMBL" id="MKZY01000007">
    <property type="protein sequence ID" value="OOO06888.1"/>
    <property type="molecule type" value="Genomic_DNA"/>
</dbReference>
<dbReference type="EMBL" id="BSYA01000179">
    <property type="protein sequence ID" value="GMG35784.1"/>
    <property type="molecule type" value="Genomic_DNA"/>
</dbReference>
<dbReference type="Pfam" id="PF16983">
    <property type="entry name" value="MFS_MOT1"/>
    <property type="match status" value="2"/>
</dbReference>
<dbReference type="GO" id="GO:0015098">
    <property type="term" value="F:molybdate ion transmembrane transporter activity"/>
    <property type="evidence" value="ECO:0007669"/>
    <property type="project" value="InterPro"/>
</dbReference>
<name>A0A1S9DCS4_ASPOZ</name>
<gene>
    <name evidence="2" type="ORF">Aory04_001094600</name>
    <name evidence="3" type="ORF">OAory_01090910</name>
</gene>
<evidence type="ECO:0000313" key="2">
    <source>
        <dbReference type="EMBL" id="GMG35784.1"/>
    </source>
</evidence>
<evidence type="ECO:0000313" key="4">
    <source>
        <dbReference type="Proteomes" id="UP000190312"/>
    </source>
</evidence>
<feature type="transmembrane region" description="Helical" evidence="1">
    <location>
        <begin position="331"/>
        <end position="351"/>
    </location>
</feature>
<dbReference type="Proteomes" id="UP001165205">
    <property type="component" value="Unassembled WGS sequence"/>
</dbReference>
<dbReference type="InterPro" id="IPR031563">
    <property type="entry name" value="MOT1/MOT2"/>
</dbReference>
<dbReference type="AlphaFoldDB" id="A0A1S9DCS4"/>
<feature type="transmembrane region" description="Helical" evidence="1">
    <location>
        <begin position="182"/>
        <end position="201"/>
    </location>
</feature>
<accession>A0A1S9DCS4</accession>
<dbReference type="PANTHER" id="PTHR31970:SF9">
    <property type="entry name" value="MOLYBDATE TRANSPORTER 2"/>
    <property type="match status" value="1"/>
</dbReference>
<feature type="transmembrane region" description="Helical" evidence="1">
    <location>
        <begin position="387"/>
        <end position="417"/>
    </location>
</feature>
<protein>
    <submittedName>
        <fullName evidence="3">Sulfate transporter</fullName>
    </submittedName>
    <submittedName>
        <fullName evidence="2">Unnamed protein product</fullName>
    </submittedName>
</protein>
<sequence>MTAQTFRQISNHNLQTFRHNYVSEISGSLGDLGTFLPIAIALAINGTVSLSSTLIFSGLFNILTGLFFGIPLPVQPMKAIAAVAIARSFNNGTIAAAGIFVGAIIFIFSITGLLHWFADVIPIPVIKGIQVGAGLSLVIASCGNILSSLGWVGPSWADNRIWAIAAFVFLIITNVYRKVPYALAVFILGIIFAIIRSALVADLPSFTFWHPYTVVPTPGQWSVGALDAGIGQIPLTTLNSIVAVVHLAGDLIPNVRTPSITSVGLSVAAMNLVGCWFGAMPVCHGSGGLAAQYRFGARSGSSVILLGLLKLVIGIFFGESLVGLLKRFPSALLGVMVIAAGLELVSVGESLNTTGARDIMKANFGILGDTRQDISPMLSDADRKRRWTVMMVTVGLLVGFKNDAIGFLAGILCHLGYELPGLWEKVRTRWNEGRVRLQ</sequence>
<reference evidence="3 4" key="1">
    <citation type="submission" date="2016-10" db="EMBL/GenBank/DDBJ databases">
        <title>Genome sequencing of Aspergillus oryzae BCC7051.</title>
        <authorList>
            <person name="Thammarongtham C."/>
            <person name="Vorapreeda T."/>
            <person name="Nookaew I."/>
            <person name="Srisuk T."/>
            <person name="Land M."/>
            <person name="Jeennor S."/>
            <person name="Laoteng K."/>
        </authorList>
    </citation>
    <scope>NUCLEOTIDE SEQUENCE [LARGE SCALE GENOMIC DNA]</scope>
    <source>
        <strain evidence="3 4">BCC7051</strain>
    </source>
</reference>
<dbReference type="OrthoDB" id="5402974at2759"/>
<dbReference type="Proteomes" id="UP000190312">
    <property type="component" value="Unassembled WGS sequence"/>
</dbReference>
<dbReference type="VEuPathDB" id="FungiDB:AO090011000423"/>
<organism evidence="3 4">
    <name type="scientific">Aspergillus oryzae</name>
    <name type="common">Yellow koji mold</name>
    <dbReference type="NCBI Taxonomy" id="5062"/>
    <lineage>
        <taxon>Eukaryota</taxon>
        <taxon>Fungi</taxon>
        <taxon>Dikarya</taxon>
        <taxon>Ascomycota</taxon>
        <taxon>Pezizomycotina</taxon>
        <taxon>Eurotiomycetes</taxon>
        <taxon>Eurotiomycetidae</taxon>
        <taxon>Eurotiales</taxon>
        <taxon>Aspergillaceae</taxon>
        <taxon>Aspergillus</taxon>
        <taxon>Aspergillus subgen. Circumdati</taxon>
    </lineage>
</organism>
<feature type="transmembrane region" description="Helical" evidence="1">
    <location>
        <begin position="129"/>
        <end position="152"/>
    </location>
</feature>
<feature type="transmembrane region" description="Helical" evidence="1">
    <location>
        <begin position="50"/>
        <end position="72"/>
    </location>
</feature>
<dbReference type="eggNOG" id="ENOG502QRGR">
    <property type="taxonomic scope" value="Eukaryota"/>
</dbReference>
<keyword evidence="1" id="KW-1133">Transmembrane helix</keyword>
<dbReference type="PANTHER" id="PTHR31970">
    <property type="match status" value="1"/>
</dbReference>
<feature type="transmembrane region" description="Helical" evidence="1">
    <location>
        <begin position="21"/>
        <end position="44"/>
    </location>
</feature>
<evidence type="ECO:0000313" key="3">
    <source>
        <dbReference type="EMBL" id="OOO06888.1"/>
    </source>
</evidence>
<keyword evidence="1" id="KW-0812">Transmembrane</keyword>
<feature type="transmembrane region" description="Helical" evidence="1">
    <location>
        <begin position="93"/>
        <end position="117"/>
    </location>
</feature>
<reference evidence="2" key="2">
    <citation type="submission" date="2023-04" db="EMBL/GenBank/DDBJ databases">
        <title>Aspergillus oryzae NBRC 4228.</title>
        <authorList>
            <person name="Ichikawa N."/>
            <person name="Sato H."/>
            <person name="Tonouchi N."/>
        </authorList>
    </citation>
    <scope>NUCLEOTIDE SEQUENCE</scope>
    <source>
        <strain evidence="2">NBRC 4228</strain>
    </source>
</reference>
<proteinExistence type="predicted"/>
<dbReference type="OMA" id="GSMPVCH"/>
<feature type="transmembrane region" description="Helical" evidence="1">
    <location>
        <begin position="303"/>
        <end position="325"/>
    </location>
</feature>
<keyword evidence="1" id="KW-0472">Membrane</keyword>
<comment type="caution">
    <text evidence="3">The sequence shown here is derived from an EMBL/GenBank/DDBJ whole genome shotgun (WGS) entry which is preliminary data.</text>
</comment>